<name>A0A368EIM3_9PROT</name>
<comment type="caution">
    <text evidence="3">The sequence shown here is derived from an EMBL/GenBank/DDBJ whole genome shotgun (WGS) entry which is preliminary data.</text>
</comment>
<keyword evidence="1" id="KW-1133">Transmembrane helix</keyword>
<feature type="domain" description="YhdP central" evidence="2">
    <location>
        <begin position="425"/>
        <end position="839"/>
    </location>
</feature>
<evidence type="ECO:0000259" key="2">
    <source>
        <dbReference type="Pfam" id="PF13116"/>
    </source>
</evidence>
<reference evidence="3 4" key="1">
    <citation type="journal article" date="2018" name="Microbiome">
        <title>Fine metagenomic profile of the Mediterranean stratified and mixed water columns revealed by assembly and recruitment.</title>
        <authorList>
            <person name="Haro-Moreno J.M."/>
            <person name="Lopez-Perez M."/>
            <person name="De La Torre J.R."/>
            <person name="Picazo A."/>
            <person name="Camacho A."/>
            <person name="Rodriguez-Valera F."/>
        </authorList>
    </citation>
    <scope>NUCLEOTIDE SEQUENCE [LARGE SCALE GENOMIC DNA]</scope>
    <source>
        <strain evidence="3">MED-G50</strain>
    </source>
</reference>
<feature type="transmembrane region" description="Helical" evidence="1">
    <location>
        <begin position="12"/>
        <end position="32"/>
    </location>
</feature>
<keyword evidence="1" id="KW-0472">Membrane</keyword>
<keyword evidence="1" id="KW-0812">Transmembrane</keyword>
<dbReference type="InterPro" id="IPR025263">
    <property type="entry name" value="YhdP_central"/>
</dbReference>
<dbReference type="Proteomes" id="UP000252289">
    <property type="component" value="Unassembled WGS sequence"/>
</dbReference>
<protein>
    <recommendedName>
        <fullName evidence="2">YhdP central domain-containing protein</fullName>
    </recommendedName>
</protein>
<dbReference type="AlphaFoldDB" id="A0A368EIM3"/>
<accession>A0A368EIM3</accession>
<evidence type="ECO:0000313" key="3">
    <source>
        <dbReference type="EMBL" id="RCL83380.1"/>
    </source>
</evidence>
<evidence type="ECO:0000256" key="1">
    <source>
        <dbReference type="SAM" id="Phobius"/>
    </source>
</evidence>
<proteinExistence type="predicted"/>
<dbReference type="Pfam" id="PF13116">
    <property type="entry name" value="YhdP"/>
    <property type="match status" value="1"/>
</dbReference>
<dbReference type="EMBL" id="QOQK01000031">
    <property type="protein sequence ID" value="RCL83380.1"/>
    <property type="molecule type" value="Genomic_DNA"/>
</dbReference>
<sequence length="1132" mass="125161">MSLTTFWPLRIFFLLVLLLFLITVGFLVRLSISPMSLDRSGPVINYFIEKSNLISTANLKQLTLFFDLDLGSLTITAGTAEIRMISGNQYKLDQVNLSISTQAFLNGLTFVPKTIRAEKVYLNIVSHQQFEQKVAGGTGDVKGVDPKTPLPQLGDILKSVRDFQSGNDLPYIESIHFPDIRLLVMNETTGARYVTSGSSVFYKSVSDIRQANVNLAINETGVESRLTFELYQPFSAAGHGALKLQNIRPVLLSSIYPFASVMDRLNVPIDGQIDFTSNDQGEFSRAEVRFDFARGNMQIGSKNLPVRKLGLRAALDLKAGDGEISQLDFDVGPHQGAFSGQVRFERTPRNQLDFISGNLSADVIALSFDNAGGDMFSPDDLTLSFEVNLPSARLDITEIKFSSGGGVLGAGAEIFYDQLDLPIIFTGHLNNLPIESFKKLWPNNLLKMTRGWFFRNVHGGVMTRGTMTMNTTFERLRKSTKGERLSGTDLFVDIDIEKSKLRYYSKLPAMYDIDGKLLIKGSRLEVKVQNALLPSSGDAPIRIKGGNAVIPENHIRYSDMIVTAMMEGSTPNILKYIDQDPLRLMRGFAFKPDTILGNFNGSVRLQFPRLGQLPLNRISAKVDAQISDFILTKPVAGYHLDADQLQLKATNDQIYVTGDARINTVPSRVEWSEKIKKKDGNNNDLSTIINISSEVSEQHLAALNMDSLSSRMRGLVQADVTLSGKLNNFTRLEVSADLSKAKVSFSPLNHVKPMDTPGTIKLRTDFAKQGQVKDTIIDFNLPDFSTQVELTYDAFLTRLKISPFIIEDKYDFSLSFDENENLHEISIQGNFFDISALTNPTDFGLPDGIMVTGKKGQSPFDWVNKLGGNLSIQLDVDNLLMNNGVIMKGVSAVVERQDNIFEKIVLNGSFTENNRLSYVLYRDENLKRHISLEVPKAEYFFKGLGFLDGIEGGYMSLNGTIPDTSPDNSSALATDKTLAEGYAYLVDFSMRDLPVLARILSLGSFQGISDILNGEGLRFDGAEMRYRITPEEFKFIRLKANGQSMGLTLDGQISLRNTQANLGGNIYPAYSLNSIVGNLPVVGQVLTGGREGVVGISYDLKGPLSNLNVNVNPLSILVPEVLKEIVSVRSTR</sequence>
<gene>
    <name evidence="3" type="ORF">DBW64_05525</name>
</gene>
<evidence type="ECO:0000313" key="4">
    <source>
        <dbReference type="Proteomes" id="UP000252289"/>
    </source>
</evidence>
<organism evidence="3 4">
    <name type="scientific">PS1 clade bacterium</name>
    <dbReference type="NCBI Taxonomy" id="2175152"/>
    <lineage>
        <taxon>Bacteria</taxon>
        <taxon>Pseudomonadati</taxon>
        <taxon>Pseudomonadota</taxon>
        <taxon>Alphaproteobacteria</taxon>
        <taxon>PS1 clade</taxon>
    </lineage>
</organism>